<keyword evidence="2" id="KW-1185">Reference proteome</keyword>
<sequence>MADFKFNIALGRVAELYNRVKVQDPSGSALVLVALSATGIESDAVLKDKDTLADVLSGATDEVTNTGYTRKVLAAADLNVLSPDDANDRLDLDIPDQTYTSVAAGTNWSKVLVCYKPSGAATDAQIVPLTAHDFPITPDGSNIVVQVDANGFYRAA</sequence>
<proteinExistence type="predicted"/>
<dbReference type="EMBL" id="JACHJP010000002">
    <property type="protein sequence ID" value="MBB4915079.1"/>
    <property type="molecule type" value="Genomic_DNA"/>
</dbReference>
<protein>
    <recommendedName>
        <fullName evidence="3">Phage tail protein</fullName>
    </recommendedName>
</protein>
<accession>A0A7W7QKG1</accession>
<dbReference type="AlphaFoldDB" id="A0A7W7QKG1"/>
<evidence type="ECO:0000313" key="1">
    <source>
        <dbReference type="EMBL" id="MBB4915079.1"/>
    </source>
</evidence>
<dbReference type="RefSeq" id="WP_184713795.1">
    <property type="nucleotide sequence ID" value="NZ_JACHJP010000002.1"/>
</dbReference>
<reference evidence="1 2" key="1">
    <citation type="submission" date="2020-08" db="EMBL/GenBank/DDBJ databases">
        <title>Genomic Encyclopedia of Type Strains, Phase III (KMG-III): the genomes of soil and plant-associated and newly described type strains.</title>
        <authorList>
            <person name="Whitman W."/>
        </authorList>
    </citation>
    <scope>NUCLEOTIDE SEQUENCE [LARGE SCALE GENOMIC DNA]</scope>
    <source>
        <strain evidence="1 2">CECT 8840</strain>
    </source>
</reference>
<dbReference type="Proteomes" id="UP000552644">
    <property type="component" value="Unassembled WGS sequence"/>
</dbReference>
<gene>
    <name evidence="1" type="ORF">FHS44_002164</name>
</gene>
<comment type="caution">
    <text evidence="1">The sequence shown here is derived from an EMBL/GenBank/DDBJ whole genome shotgun (WGS) entry which is preliminary data.</text>
</comment>
<name>A0A7W7QKG1_9ACTN</name>
<organism evidence="1 2">
    <name type="scientific">Streptosporangium saharense</name>
    <dbReference type="NCBI Taxonomy" id="1706840"/>
    <lineage>
        <taxon>Bacteria</taxon>
        <taxon>Bacillati</taxon>
        <taxon>Actinomycetota</taxon>
        <taxon>Actinomycetes</taxon>
        <taxon>Streptosporangiales</taxon>
        <taxon>Streptosporangiaceae</taxon>
        <taxon>Streptosporangium</taxon>
    </lineage>
</organism>
<evidence type="ECO:0008006" key="3">
    <source>
        <dbReference type="Google" id="ProtNLM"/>
    </source>
</evidence>
<evidence type="ECO:0000313" key="2">
    <source>
        <dbReference type="Proteomes" id="UP000552644"/>
    </source>
</evidence>